<keyword evidence="1" id="KW-0812">Transmembrane</keyword>
<gene>
    <name evidence="3" type="ORF">HKW67_12295</name>
</gene>
<dbReference type="RefSeq" id="WP_171225666.1">
    <property type="nucleotide sequence ID" value="NZ_CP053085.1"/>
</dbReference>
<organism evidence="3 4">
    <name type="scientific">Gemmatimonas groenlandica</name>
    <dbReference type="NCBI Taxonomy" id="2732249"/>
    <lineage>
        <taxon>Bacteria</taxon>
        <taxon>Pseudomonadati</taxon>
        <taxon>Gemmatimonadota</taxon>
        <taxon>Gemmatimonadia</taxon>
        <taxon>Gemmatimonadales</taxon>
        <taxon>Gemmatimonadaceae</taxon>
        <taxon>Gemmatimonas</taxon>
    </lineage>
</organism>
<dbReference type="AlphaFoldDB" id="A0A6M4IVM0"/>
<keyword evidence="1" id="KW-0472">Membrane</keyword>
<feature type="transmembrane region" description="Helical" evidence="1">
    <location>
        <begin position="80"/>
        <end position="101"/>
    </location>
</feature>
<sequence length="149" mass="15026">MATLAPMGAIPAGQIPPRWCLSCGGLWLTDGISNVVLFAPFGLALAILGVRWWVVLVLSAGFSLGVEYLQSIGVPPARSAAWADVVANGMGGLAGVWLLALRGWLFPASWLRGGAASLGVGGGGGAALRAHQCGFGAAVGGSRCAVREV</sequence>
<dbReference type="InterPro" id="IPR006976">
    <property type="entry name" value="VanZ-like"/>
</dbReference>
<accession>A0A6M4IVM0</accession>
<name>A0A6M4IVM0_9BACT</name>
<feature type="domain" description="VanZ-like" evidence="2">
    <location>
        <begin position="29"/>
        <end position="101"/>
    </location>
</feature>
<reference evidence="3 4" key="1">
    <citation type="submission" date="2020-05" db="EMBL/GenBank/DDBJ databases">
        <title>Complete genome sequence of Gemmatimonas greenlandica TET16.</title>
        <authorList>
            <person name="Zeng Y."/>
        </authorList>
    </citation>
    <scope>NUCLEOTIDE SEQUENCE [LARGE SCALE GENOMIC DNA]</scope>
    <source>
        <strain evidence="3 4">TET16</strain>
    </source>
</reference>
<feature type="transmembrane region" description="Helical" evidence="1">
    <location>
        <begin position="35"/>
        <end position="60"/>
    </location>
</feature>
<evidence type="ECO:0000259" key="2">
    <source>
        <dbReference type="Pfam" id="PF04892"/>
    </source>
</evidence>
<dbReference type="Proteomes" id="UP000500938">
    <property type="component" value="Chromosome"/>
</dbReference>
<dbReference type="EMBL" id="CP053085">
    <property type="protein sequence ID" value="QJR36231.1"/>
    <property type="molecule type" value="Genomic_DNA"/>
</dbReference>
<proteinExistence type="predicted"/>
<protein>
    <submittedName>
        <fullName evidence="3">VanZ family protein</fullName>
    </submittedName>
</protein>
<keyword evidence="4" id="KW-1185">Reference proteome</keyword>
<dbReference type="Pfam" id="PF04892">
    <property type="entry name" value="VanZ"/>
    <property type="match status" value="1"/>
</dbReference>
<evidence type="ECO:0000313" key="3">
    <source>
        <dbReference type="EMBL" id="QJR36231.1"/>
    </source>
</evidence>
<evidence type="ECO:0000256" key="1">
    <source>
        <dbReference type="SAM" id="Phobius"/>
    </source>
</evidence>
<evidence type="ECO:0000313" key="4">
    <source>
        <dbReference type="Proteomes" id="UP000500938"/>
    </source>
</evidence>
<keyword evidence="1" id="KW-1133">Transmembrane helix</keyword>
<dbReference type="KEGG" id="ggr:HKW67_12295"/>